<sequence length="143" mass="15302">MDGNSTVTTPNLDGIRAAVARGREAVSGAGARPATDGAAAPRPASESAPASEPARDPARAEDPRRGTDPTAEEVGEAVDRINEFVQLVQRDLEFSIDEDTGRTVVKVFDSQSEELVRQFPPEEILAIAEHLEELKGLLVREQA</sequence>
<reference evidence="3" key="1">
    <citation type="submission" date="2006-08" db="EMBL/GenBank/DDBJ databases">
        <title>Complete sequence of Alkalilimnicola ehrilichei MLHE-1.</title>
        <authorList>
            <person name="Copeland A."/>
            <person name="Lucas S."/>
            <person name="Lapidus A."/>
            <person name="Barry K."/>
            <person name="Detter J.C."/>
            <person name="Glavina del Rio T."/>
            <person name="Hammon N."/>
            <person name="Israni S."/>
            <person name="Dalin E."/>
            <person name="Tice H."/>
            <person name="Pitluck S."/>
            <person name="Sims D."/>
            <person name="Brettin T."/>
            <person name="Bruce D."/>
            <person name="Han C."/>
            <person name="Tapia R."/>
            <person name="Gilna P."/>
            <person name="Schmutz J."/>
            <person name="Larimer F."/>
            <person name="Land M."/>
            <person name="Hauser L."/>
            <person name="Kyrpides N."/>
            <person name="Mikhailova N."/>
            <person name="Oremland R.S."/>
            <person name="Hoeft S.E."/>
            <person name="Switzer-Blum J."/>
            <person name="Kulp T."/>
            <person name="King G."/>
            <person name="Tabita R."/>
            <person name="Witte B."/>
            <person name="Santini J.M."/>
            <person name="Basu P."/>
            <person name="Hollibaugh J.T."/>
            <person name="Xie G."/>
            <person name="Stolz J.F."/>
            <person name="Richardson P."/>
        </authorList>
    </citation>
    <scope>NUCLEOTIDE SEQUENCE [LARGE SCALE GENOMIC DNA]</scope>
    <source>
        <strain evidence="3">ATCC BAA-1101 / DSM 17681 / MLHE-1</strain>
    </source>
</reference>
<dbReference type="Gene3D" id="3.30.160.170">
    <property type="entry name" value="FlaG-like"/>
    <property type="match status" value="1"/>
</dbReference>
<accession>Q0AAT1</accession>
<gene>
    <name evidence="2" type="ordered locus">Mlg_0702</name>
</gene>
<feature type="region of interest" description="Disordered" evidence="1">
    <location>
        <begin position="1"/>
        <end position="77"/>
    </location>
</feature>
<feature type="compositionally biased region" description="Low complexity" evidence="1">
    <location>
        <begin position="28"/>
        <end position="52"/>
    </location>
</feature>
<dbReference type="Proteomes" id="UP000001962">
    <property type="component" value="Chromosome"/>
</dbReference>
<dbReference type="KEGG" id="aeh:Mlg_0702"/>
<dbReference type="RefSeq" id="WP_011628451.1">
    <property type="nucleotide sequence ID" value="NC_008340.1"/>
</dbReference>
<keyword evidence="2" id="KW-0969">Cilium</keyword>
<protein>
    <submittedName>
        <fullName evidence="2">Flagellar protein FlaG protein</fullName>
    </submittedName>
</protein>
<dbReference type="Pfam" id="PF03646">
    <property type="entry name" value="FlaG"/>
    <property type="match status" value="1"/>
</dbReference>
<dbReference type="AlphaFoldDB" id="Q0AAT1"/>
<dbReference type="InterPro" id="IPR035924">
    <property type="entry name" value="FlaG-like_sf"/>
</dbReference>
<name>Q0AAT1_ALKEH</name>
<proteinExistence type="predicted"/>
<dbReference type="HOGENOM" id="CLU_120910_4_0_6"/>
<dbReference type="OrthoDB" id="5741693at2"/>
<keyword evidence="3" id="KW-1185">Reference proteome</keyword>
<evidence type="ECO:0000313" key="2">
    <source>
        <dbReference type="EMBL" id="ABI56056.1"/>
    </source>
</evidence>
<evidence type="ECO:0000313" key="3">
    <source>
        <dbReference type="Proteomes" id="UP000001962"/>
    </source>
</evidence>
<evidence type="ECO:0000256" key="1">
    <source>
        <dbReference type="SAM" id="MobiDB-lite"/>
    </source>
</evidence>
<feature type="compositionally biased region" description="Basic and acidic residues" evidence="1">
    <location>
        <begin position="53"/>
        <end position="67"/>
    </location>
</feature>
<dbReference type="SUPFAM" id="SSF160214">
    <property type="entry name" value="FlaG-like"/>
    <property type="match status" value="1"/>
</dbReference>
<keyword evidence="2" id="KW-0282">Flagellum</keyword>
<dbReference type="InterPro" id="IPR005186">
    <property type="entry name" value="FlaG"/>
</dbReference>
<feature type="compositionally biased region" description="Polar residues" evidence="1">
    <location>
        <begin position="1"/>
        <end position="11"/>
    </location>
</feature>
<dbReference type="eggNOG" id="COG1334">
    <property type="taxonomic scope" value="Bacteria"/>
</dbReference>
<dbReference type="PANTHER" id="PTHR37166">
    <property type="entry name" value="PROTEIN FLAG"/>
    <property type="match status" value="1"/>
</dbReference>
<organism evidence="2 3">
    <name type="scientific">Alkalilimnicola ehrlichii (strain ATCC BAA-1101 / DSM 17681 / MLHE-1)</name>
    <dbReference type="NCBI Taxonomy" id="187272"/>
    <lineage>
        <taxon>Bacteria</taxon>
        <taxon>Pseudomonadati</taxon>
        <taxon>Pseudomonadota</taxon>
        <taxon>Gammaproteobacteria</taxon>
        <taxon>Chromatiales</taxon>
        <taxon>Ectothiorhodospiraceae</taxon>
        <taxon>Alkalilimnicola</taxon>
    </lineage>
</organism>
<keyword evidence="2" id="KW-0966">Cell projection</keyword>
<dbReference type="PANTHER" id="PTHR37166:SF1">
    <property type="entry name" value="PROTEIN FLAG"/>
    <property type="match status" value="1"/>
</dbReference>
<dbReference type="EMBL" id="CP000453">
    <property type="protein sequence ID" value="ABI56056.1"/>
    <property type="molecule type" value="Genomic_DNA"/>
</dbReference>